<dbReference type="InterPro" id="IPR036249">
    <property type="entry name" value="Thioredoxin-like_sf"/>
</dbReference>
<dbReference type="Pfam" id="PF00805">
    <property type="entry name" value="Pentapeptide"/>
    <property type="match status" value="1"/>
</dbReference>
<dbReference type="OrthoDB" id="5491725at2"/>
<organism evidence="1 2">
    <name type="scientific">Microvenator marinus</name>
    <dbReference type="NCBI Taxonomy" id="2600177"/>
    <lineage>
        <taxon>Bacteria</taxon>
        <taxon>Deltaproteobacteria</taxon>
        <taxon>Bradymonadales</taxon>
        <taxon>Microvenatoraceae</taxon>
        <taxon>Microvenator</taxon>
    </lineage>
</organism>
<sequence>MPPKRYLTILFSHTRLRPSPRFNLRIVHSSQTLLLMLVLANCSSAPPSPNNSAPPEADTDEVAYEEDFGNNLIGVLYAYDKTKGTSFKDTPIVEIEGTYALTLLEAANETFPGDDPLLQHADKFLRKPGSKAAIADVPDAPNLPSAFLFIPTPIGEEDYYPGVVLNLGQPSFYGFEHDVFSDSPTLAEFPSLKDAEPEGKHVVFFGSSECMAASRMHDLLSRLPEAAQKHIYFVDGFKDKDLATSFGLVPAVPTLLVLDPAQGPQDIFYGGGDLRQVRHFMARNGFLDQAPALSTRIRSHTKATPVRTVSTVHHIQSEDLHGLDLRGASLFRATFGGVDLRGVDFTGADLRNAIFAHSNLEGANLEKTRLDDVRFWNSICPDGSPSKREKCPPNVEPEP</sequence>
<dbReference type="Proteomes" id="UP000321595">
    <property type="component" value="Chromosome"/>
</dbReference>
<reference evidence="1 2" key="1">
    <citation type="submission" date="2019-08" db="EMBL/GenBank/DDBJ databases">
        <authorList>
            <person name="Liang Q."/>
        </authorList>
    </citation>
    <scope>NUCLEOTIDE SEQUENCE [LARGE SCALE GENOMIC DNA]</scope>
    <source>
        <strain evidence="1 2">V1718</strain>
    </source>
</reference>
<dbReference type="AlphaFoldDB" id="A0A5B8XJR1"/>
<gene>
    <name evidence="1" type="ORF">FRD01_00450</name>
</gene>
<protein>
    <recommendedName>
        <fullName evidence="3">Pentapeptide repeat-containing protein</fullName>
    </recommendedName>
</protein>
<dbReference type="EMBL" id="CP042467">
    <property type="protein sequence ID" value="QED25755.1"/>
    <property type="molecule type" value="Genomic_DNA"/>
</dbReference>
<proteinExistence type="predicted"/>
<accession>A0A5B8XJR1</accession>
<dbReference type="KEGG" id="bbae:FRD01_00450"/>
<dbReference type="SUPFAM" id="SSF141571">
    <property type="entry name" value="Pentapeptide repeat-like"/>
    <property type="match status" value="1"/>
</dbReference>
<name>A0A5B8XJR1_9DELT</name>
<evidence type="ECO:0000313" key="1">
    <source>
        <dbReference type="EMBL" id="QED25755.1"/>
    </source>
</evidence>
<keyword evidence="2" id="KW-1185">Reference proteome</keyword>
<evidence type="ECO:0000313" key="2">
    <source>
        <dbReference type="Proteomes" id="UP000321595"/>
    </source>
</evidence>
<dbReference type="Gene3D" id="2.160.20.80">
    <property type="entry name" value="E3 ubiquitin-protein ligase SopA"/>
    <property type="match status" value="1"/>
</dbReference>
<dbReference type="InterPro" id="IPR001646">
    <property type="entry name" value="5peptide_repeat"/>
</dbReference>
<dbReference type="SUPFAM" id="SSF52833">
    <property type="entry name" value="Thioredoxin-like"/>
    <property type="match status" value="1"/>
</dbReference>
<evidence type="ECO:0008006" key="3">
    <source>
        <dbReference type="Google" id="ProtNLM"/>
    </source>
</evidence>